<gene>
    <name evidence="2" type="ORF">SBA5_450025</name>
</gene>
<evidence type="ECO:0000313" key="2">
    <source>
        <dbReference type="EMBL" id="SPE24365.1"/>
    </source>
</evidence>
<evidence type="ECO:0000259" key="1">
    <source>
        <dbReference type="PROSITE" id="PS51746"/>
    </source>
</evidence>
<dbReference type="InterPro" id="IPR001932">
    <property type="entry name" value="PPM-type_phosphatase-like_dom"/>
</dbReference>
<dbReference type="OrthoDB" id="9801841at2"/>
<dbReference type="Pfam" id="PF13672">
    <property type="entry name" value="PP2C_2"/>
    <property type="match status" value="1"/>
</dbReference>
<protein>
    <submittedName>
        <fullName evidence="2">Serine/threonine protein phosphatase, 2C family</fullName>
        <ecNumber evidence="2">3.1.3.3</ecNumber>
    </submittedName>
</protein>
<feature type="domain" description="PPM-type phosphatase" evidence="1">
    <location>
        <begin position="23"/>
        <end position="267"/>
    </location>
</feature>
<dbReference type="PROSITE" id="PS51746">
    <property type="entry name" value="PPM_2"/>
    <property type="match status" value="1"/>
</dbReference>
<dbReference type="SMART" id="SM00332">
    <property type="entry name" value="PP2Cc"/>
    <property type="match status" value="1"/>
</dbReference>
<sequence>MNSITGACMRRMPSSAAHMLDVQFGQASDFGKVRTNNEDALGSFIPASRQQARSHGFLFVVADGVGGLDLGEVASATAISVITDLFAKAQPGSMLISLLPKLVQQANAAVHDCTLAPEHHGHKMATTVVACALRYDQAVVSHVGDSRCYLVRNGQARQITQDHTLVNEQRKMGLISAGEIPASDARHVLIRSLGPEMFVSPDTNALTLQPGDVLVLCTDGLHDEMGEAEIATIASQKKDPSQVARELVARAVEIDGGDNTSAIVIRVRAVEQVGMYRGRPYRLPV</sequence>
<dbReference type="EC" id="3.1.3.3" evidence="2"/>
<dbReference type="AlphaFoldDB" id="A0A2N9LMP6"/>
<proteinExistence type="predicted"/>
<name>A0A2N9LMP6_9BACT</name>
<organism evidence="2 3">
    <name type="scientific">Candidatus Sulfuritelmatomonas gaucii</name>
    <dbReference type="NCBI Taxonomy" id="2043161"/>
    <lineage>
        <taxon>Bacteria</taxon>
        <taxon>Pseudomonadati</taxon>
        <taxon>Acidobacteriota</taxon>
        <taxon>Terriglobia</taxon>
        <taxon>Terriglobales</taxon>
        <taxon>Acidobacteriaceae</taxon>
        <taxon>Candidatus Sulfuritelmatomonas</taxon>
    </lineage>
</organism>
<dbReference type="SMART" id="SM00331">
    <property type="entry name" value="PP2C_SIG"/>
    <property type="match status" value="1"/>
</dbReference>
<dbReference type="GO" id="GO:0004722">
    <property type="term" value="F:protein serine/threonine phosphatase activity"/>
    <property type="evidence" value="ECO:0007669"/>
    <property type="project" value="InterPro"/>
</dbReference>
<accession>A0A2N9LMP6</accession>
<dbReference type="Gene3D" id="3.60.40.10">
    <property type="entry name" value="PPM-type phosphatase domain"/>
    <property type="match status" value="1"/>
</dbReference>
<dbReference type="EMBL" id="OKRB01000103">
    <property type="protein sequence ID" value="SPE24365.1"/>
    <property type="molecule type" value="Genomic_DNA"/>
</dbReference>
<dbReference type="PANTHER" id="PTHR47992">
    <property type="entry name" value="PROTEIN PHOSPHATASE"/>
    <property type="match status" value="1"/>
</dbReference>
<evidence type="ECO:0000313" key="3">
    <source>
        <dbReference type="Proteomes" id="UP000239735"/>
    </source>
</evidence>
<dbReference type="InterPro" id="IPR036457">
    <property type="entry name" value="PPM-type-like_dom_sf"/>
</dbReference>
<dbReference type="CDD" id="cd00143">
    <property type="entry name" value="PP2Cc"/>
    <property type="match status" value="1"/>
</dbReference>
<dbReference type="InterPro" id="IPR015655">
    <property type="entry name" value="PP2C"/>
</dbReference>
<keyword evidence="2" id="KW-0378">Hydrolase</keyword>
<reference evidence="3" key="1">
    <citation type="submission" date="2018-02" db="EMBL/GenBank/DDBJ databases">
        <authorList>
            <person name="Hausmann B."/>
        </authorList>
    </citation>
    <scope>NUCLEOTIDE SEQUENCE [LARGE SCALE GENOMIC DNA]</scope>
    <source>
        <strain evidence="3">Peat soil MAG SbA5</strain>
    </source>
</reference>
<dbReference type="Proteomes" id="UP000239735">
    <property type="component" value="Unassembled WGS sequence"/>
</dbReference>
<dbReference type="SUPFAM" id="SSF81606">
    <property type="entry name" value="PP2C-like"/>
    <property type="match status" value="1"/>
</dbReference>